<evidence type="ECO:0000256" key="1">
    <source>
        <dbReference type="ARBA" id="ARBA00006611"/>
    </source>
</evidence>
<keyword evidence="2" id="KW-1003">Cell membrane</keyword>
<protein>
    <recommendedName>
        <fullName evidence="2">Type IV secretion system protein</fullName>
    </recommendedName>
</protein>
<comment type="similarity">
    <text evidence="1 2">Belongs to the GSP E family.</text>
</comment>
<keyword evidence="2" id="KW-0997">Cell inner membrane</keyword>
<dbReference type="Gene3D" id="3.40.50.300">
    <property type="entry name" value="P-loop containing nucleotide triphosphate hydrolases"/>
    <property type="match status" value="1"/>
</dbReference>
<name>A0A6I3S6U4_9BURK</name>
<dbReference type="AlphaFoldDB" id="A0A6I3S6U4"/>
<dbReference type="EMBL" id="WNCL01000020">
    <property type="protein sequence ID" value="MTU43513.1"/>
    <property type="molecule type" value="Genomic_DNA"/>
</dbReference>
<dbReference type="NCBIfam" id="TIGR02788">
    <property type="entry name" value="VirB11"/>
    <property type="match status" value="1"/>
</dbReference>
<reference evidence="4 5" key="1">
    <citation type="journal article" date="2019" name="Nat. Med.">
        <title>A library of human gut bacterial isolates paired with longitudinal multiomics data enables mechanistic microbiome research.</title>
        <authorList>
            <person name="Poyet M."/>
            <person name="Groussin M."/>
            <person name="Gibbons S.M."/>
            <person name="Avila-Pacheco J."/>
            <person name="Jiang X."/>
            <person name="Kearney S.M."/>
            <person name="Perrotta A.R."/>
            <person name="Berdy B."/>
            <person name="Zhao S."/>
            <person name="Lieberman T.D."/>
            <person name="Swanson P.K."/>
            <person name="Smith M."/>
            <person name="Roesemann S."/>
            <person name="Alexander J.E."/>
            <person name="Rich S.A."/>
            <person name="Livny J."/>
            <person name="Vlamakis H."/>
            <person name="Clish C."/>
            <person name="Bullock K."/>
            <person name="Deik A."/>
            <person name="Scott J."/>
            <person name="Pierce K.A."/>
            <person name="Xavier R.J."/>
            <person name="Alm E.J."/>
        </authorList>
    </citation>
    <scope>NUCLEOTIDE SEQUENCE [LARGE SCALE GENOMIC DNA]</scope>
    <source>
        <strain evidence="4 5">BIOML-A2</strain>
    </source>
</reference>
<keyword evidence="2" id="KW-0472">Membrane</keyword>
<dbReference type="GO" id="GO:0005524">
    <property type="term" value="F:ATP binding"/>
    <property type="evidence" value="ECO:0007669"/>
    <property type="project" value="UniProtKB-UniRule"/>
</dbReference>
<dbReference type="PANTHER" id="PTHR30486:SF6">
    <property type="entry name" value="TYPE IV PILUS RETRACTATION ATPASE PILT"/>
    <property type="match status" value="1"/>
</dbReference>
<evidence type="ECO:0000259" key="3">
    <source>
        <dbReference type="Pfam" id="PF00437"/>
    </source>
</evidence>
<dbReference type="SUPFAM" id="SSF52540">
    <property type="entry name" value="P-loop containing nucleoside triphosphate hydrolases"/>
    <property type="match status" value="1"/>
</dbReference>
<dbReference type="Gene3D" id="3.30.450.90">
    <property type="match status" value="1"/>
</dbReference>
<dbReference type="GO" id="GO:0044097">
    <property type="term" value="P:secretion by the type IV secretion system"/>
    <property type="evidence" value="ECO:0007669"/>
    <property type="project" value="InterPro"/>
</dbReference>
<proteinExistence type="inferred from homology"/>
<comment type="caution">
    <text evidence="4">The sequence shown here is derived from an EMBL/GenBank/DDBJ whole genome shotgun (WGS) entry which is preliminary data.</text>
</comment>
<evidence type="ECO:0000256" key="2">
    <source>
        <dbReference type="RuleBase" id="RU366071"/>
    </source>
</evidence>
<comment type="function">
    <text evidence="2">Part of the Type IV secretion system.</text>
</comment>
<dbReference type="InterPro" id="IPR001482">
    <property type="entry name" value="T2SS/T4SS_dom"/>
</dbReference>
<dbReference type="GO" id="GO:0043684">
    <property type="term" value="C:type IV secretion system complex"/>
    <property type="evidence" value="ECO:0007669"/>
    <property type="project" value="UniProtKB-UniRule"/>
</dbReference>
<dbReference type="InterPro" id="IPR050921">
    <property type="entry name" value="T4SS_GSP_E_ATPase"/>
</dbReference>
<dbReference type="PROSITE" id="PS00675">
    <property type="entry name" value="SIGMA54_INTERACT_1"/>
    <property type="match status" value="1"/>
</dbReference>
<dbReference type="GO" id="GO:0016887">
    <property type="term" value="F:ATP hydrolysis activity"/>
    <property type="evidence" value="ECO:0007669"/>
    <property type="project" value="InterPro"/>
</dbReference>
<dbReference type="Proteomes" id="UP000462362">
    <property type="component" value="Unassembled WGS sequence"/>
</dbReference>
<evidence type="ECO:0000313" key="4">
    <source>
        <dbReference type="EMBL" id="MTU43513.1"/>
    </source>
</evidence>
<dbReference type="PANTHER" id="PTHR30486">
    <property type="entry name" value="TWITCHING MOTILITY PROTEIN PILT"/>
    <property type="match status" value="1"/>
</dbReference>
<keyword evidence="2" id="KW-0547">Nucleotide-binding</keyword>
<comment type="subcellular location">
    <subcellularLocation>
        <location evidence="2">Cell inner membrane</location>
        <topology evidence="2">Peripheral membrane protein</topology>
        <orientation evidence="2">Cytoplasmic side</orientation>
    </subcellularLocation>
</comment>
<dbReference type="GO" id="GO:0005886">
    <property type="term" value="C:plasma membrane"/>
    <property type="evidence" value="ECO:0007669"/>
    <property type="project" value="UniProtKB-SubCell"/>
</dbReference>
<dbReference type="Pfam" id="PF00437">
    <property type="entry name" value="T2SSE"/>
    <property type="match status" value="1"/>
</dbReference>
<gene>
    <name evidence="4" type="primary">virB11</name>
    <name evidence="4" type="ORF">GMD42_07725</name>
</gene>
<dbReference type="InterPro" id="IPR025662">
    <property type="entry name" value="Sigma_54_int_dom_ATP-bd_1"/>
</dbReference>
<dbReference type="InterPro" id="IPR014155">
    <property type="entry name" value="VirB11"/>
</dbReference>
<accession>A0A6I3S6U4</accession>
<dbReference type="InterPro" id="IPR027417">
    <property type="entry name" value="P-loop_NTPase"/>
</dbReference>
<sequence>MSSPVEKDLTVRVQLQKGLQKYLDRSDITEIAVNRPGFVWVEESSGWRQYEDKNFTYDYLAKLGNVCAVYGGENKTLDSAHPVLSVELPDGERAQFVMPPACKNGTISLTVRKISKDVIGLDSYIKNGYFSHIRPKDSLDPIHEELSALYKGTFDTNKTSDTLNLLRAEFLKRCVETGKTIVIAGETGSGKTTFMKALMQHIPTDQRIITIEDVPELLYGLPKHENQVNLFYPSEATDKSTVTAASLMRSCLRMKPDRILLAELRGGETFDFLNVCLSGHSGSITSCHAGSCGQVFDYLALKVLQSSTGRELPYPVIQQLLHQVIDVIVHVHRNRTYGRHITELFYNSHTEEKKNESL</sequence>
<evidence type="ECO:0000313" key="5">
    <source>
        <dbReference type="Proteomes" id="UP000462362"/>
    </source>
</evidence>
<feature type="domain" description="Bacterial type II secretion system protein E" evidence="3">
    <location>
        <begin position="168"/>
        <end position="295"/>
    </location>
</feature>
<dbReference type="CDD" id="cd01130">
    <property type="entry name" value="VirB11-like_ATPase"/>
    <property type="match status" value="1"/>
</dbReference>
<organism evidence="4 5">
    <name type="scientific">Parasutterella excrementihominis</name>
    <dbReference type="NCBI Taxonomy" id="487175"/>
    <lineage>
        <taxon>Bacteria</taxon>
        <taxon>Pseudomonadati</taxon>
        <taxon>Pseudomonadota</taxon>
        <taxon>Betaproteobacteria</taxon>
        <taxon>Burkholderiales</taxon>
        <taxon>Sutterellaceae</taxon>
        <taxon>Parasutterella</taxon>
    </lineage>
</organism>
<keyword evidence="2" id="KW-0067">ATP-binding</keyword>
<dbReference type="RefSeq" id="WP_155168119.1">
    <property type="nucleotide sequence ID" value="NZ_CATWOM010000002.1"/>
</dbReference>